<dbReference type="EMBL" id="CABITT030000004">
    <property type="protein sequence ID" value="VVB02771.1"/>
    <property type="molecule type" value="Genomic_DNA"/>
</dbReference>
<evidence type="ECO:0000256" key="2">
    <source>
        <dbReference type="ARBA" id="ARBA00023015"/>
    </source>
</evidence>
<keyword evidence="4" id="KW-0804">Transcription</keyword>
<name>A0A565BMB7_9BRAS</name>
<sequence>MFIRDVTRDGNQQMVKSETKTEEEDQDDEETEHQEKSLDSVLWLDENEKQRWIKKKKHEAEKEEWLKKKRIEAKYNMEEDDSDATLSLLRRWKIPATPPEKIVNQNLIEQCSKPIRKQMTKRDEEQSRLGLSKSQVKKKFLPLLEETEISRDGIRVSVYGPDGKVHEMKMWPDEKKKNELDLTLGWRKFVEDYELKEICDFITVWMFRHILSREICLAIDTTRLSLRKQVSKRISKAAFDDLD</sequence>
<organism evidence="7 8">
    <name type="scientific">Arabis nemorensis</name>
    <dbReference type="NCBI Taxonomy" id="586526"/>
    <lineage>
        <taxon>Eukaryota</taxon>
        <taxon>Viridiplantae</taxon>
        <taxon>Streptophyta</taxon>
        <taxon>Embryophyta</taxon>
        <taxon>Tracheophyta</taxon>
        <taxon>Spermatophyta</taxon>
        <taxon>Magnoliopsida</taxon>
        <taxon>eudicotyledons</taxon>
        <taxon>Gunneridae</taxon>
        <taxon>Pentapetalae</taxon>
        <taxon>rosids</taxon>
        <taxon>malvids</taxon>
        <taxon>Brassicales</taxon>
        <taxon>Brassicaceae</taxon>
        <taxon>Arabideae</taxon>
        <taxon>Arabis</taxon>
    </lineage>
</organism>
<reference evidence="7" key="1">
    <citation type="submission" date="2019-07" db="EMBL/GenBank/DDBJ databases">
        <authorList>
            <person name="Dittberner H."/>
        </authorList>
    </citation>
    <scope>NUCLEOTIDE SEQUENCE [LARGE SCALE GENOMIC DNA]</scope>
</reference>
<keyword evidence="8" id="KW-1185">Reference proteome</keyword>
<comment type="caution">
    <text evidence="7">The sequence shown here is derived from an EMBL/GenBank/DDBJ whole genome shotgun (WGS) entry which is preliminary data.</text>
</comment>
<evidence type="ECO:0000256" key="1">
    <source>
        <dbReference type="ARBA" id="ARBA00004123"/>
    </source>
</evidence>
<feature type="region of interest" description="Disordered" evidence="6">
    <location>
        <begin position="1"/>
        <end position="39"/>
    </location>
</feature>
<dbReference type="PANTHER" id="PTHR31541">
    <property type="entry name" value="B3 DOMAIN PLANT PROTEIN-RELATED"/>
    <property type="match status" value="1"/>
</dbReference>
<protein>
    <recommendedName>
        <fullName evidence="9">TF-B3 domain-containing protein</fullName>
    </recommendedName>
</protein>
<dbReference type="CDD" id="cd10017">
    <property type="entry name" value="B3_DNA"/>
    <property type="match status" value="1"/>
</dbReference>
<evidence type="ECO:0000313" key="8">
    <source>
        <dbReference type="Proteomes" id="UP000489600"/>
    </source>
</evidence>
<dbReference type="Gene3D" id="2.40.330.10">
    <property type="entry name" value="DNA-binding pseudobarrel domain"/>
    <property type="match status" value="1"/>
</dbReference>
<evidence type="ECO:0000256" key="4">
    <source>
        <dbReference type="ARBA" id="ARBA00023163"/>
    </source>
</evidence>
<evidence type="ECO:0000256" key="6">
    <source>
        <dbReference type="SAM" id="MobiDB-lite"/>
    </source>
</evidence>
<dbReference type="InterPro" id="IPR003340">
    <property type="entry name" value="B3_DNA-bd"/>
</dbReference>
<evidence type="ECO:0008006" key="9">
    <source>
        <dbReference type="Google" id="ProtNLM"/>
    </source>
</evidence>
<dbReference type="InterPro" id="IPR015300">
    <property type="entry name" value="DNA-bd_pseudobarrel_sf"/>
</dbReference>
<evidence type="ECO:0000256" key="5">
    <source>
        <dbReference type="ARBA" id="ARBA00023242"/>
    </source>
</evidence>
<dbReference type="GO" id="GO:0005634">
    <property type="term" value="C:nucleus"/>
    <property type="evidence" value="ECO:0007669"/>
    <property type="project" value="UniProtKB-SubCell"/>
</dbReference>
<dbReference type="PANTHER" id="PTHR31541:SF28">
    <property type="entry name" value="TF-B3 DOMAIN-CONTAINING PROTEIN"/>
    <property type="match status" value="1"/>
</dbReference>
<evidence type="ECO:0000313" key="7">
    <source>
        <dbReference type="EMBL" id="VVB02771.1"/>
    </source>
</evidence>
<accession>A0A565BMB7</accession>
<gene>
    <name evidence="7" type="ORF">ANE_LOCUS13215</name>
</gene>
<feature type="compositionally biased region" description="Acidic residues" evidence="6">
    <location>
        <begin position="21"/>
        <end position="32"/>
    </location>
</feature>
<keyword evidence="5" id="KW-0539">Nucleus</keyword>
<comment type="subcellular location">
    <subcellularLocation>
        <location evidence="1">Nucleus</location>
    </subcellularLocation>
</comment>
<keyword evidence="3" id="KW-0238">DNA-binding</keyword>
<dbReference type="Proteomes" id="UP000489600">
    <property type="component" value="Unassembled WGS sequence"/>
</dbReference>
<dbReference type="AlphaFoldDB" id="A0A565BMB7"/>
<evidence type="ECO:0000256" key="3">
    <source>
        <dbReference type="ARBA" id="ARBA00023125"/>
    </source>
</evidence>
<dbReference type="InterPro" id="IPR005508">
    <property type="entry name" value="At2g31720-like"/>
</dbReference>
<dbReference type="GO" id="GO:0003677">
    <property type="term" value="F:DNA binding"/>
    <property type="evidence" value="ECO:0007669"/>
    <property type="project" value="UniProtKB-KW"/>
</dbReference>
<dbReference type="OrthoDB" id="668173at2759"/>
<proteinExistence type="predicted"/>
<dbReference type="SUPFAM" id="SSF101936">
    <property type="entry name" value="DNA-binding pseudobarrel domain"/>
    <property type="match status" value="1"/>
</dbReference>
<keyword evidence="2" id="KW-0805">Transcription regulation</keyword>